<keyword evidence="2" id="KW-1185">Reference proteome</keyword>
<dbReference type="Proteomes" id="UP000515163">
    <property type="component" value="Unplaced"/>
</dbReference>
<feature type="coiled-coil region" evidence="1">
    <location>
        <begin position="100"/>
        <end position="151"/>
    </location>
</feature>
<protein>
    <submittedName>
        <fullName evidence="3">Uncharacterized protein LOC116289925</fullName>
    </submittedName>
</protein>
<dbReference type="GeneID" id="116289925"/>
<sequence length="361" mass="41820">MENFTSSSVKEDKKDEIVCYGVAWSKGESLNIKERLEGKKFQNTDQEDKLGSTSLPKISSFDAKELKIEIVSNSQSMATEKDEFESKRSPGKLRPIIKEVERLEMLKEALEDKVQELKEKLAEGRHAKKKRESYSMQIKNTEKKIEMLGKRIAYEKETSSLPLNRWKSVKTLTKASKSLYMNCMGSEEVLARKMRAKMVLREGKEVEDLSQKTLEKKEKISNKWESRWKELVLEQESDEEMEISGFVFKKPKRTTGFYPPIPDPMAKKRPKDLMRMKESGDYKNSSGRIRLVPNRKRVLMKRAKMYEKQLEFAKKYDLETEDIIANLNSHKQELSDGELAPSVTKQQLHLIGALSEDHVSP</sequence>
<dbReference type="RefSeq" id="XP_031552730.1">
    <property type="nucleotide sequence ID" value="XM_031696870.1"/>
</dbReference>
<keyword evidence="1" id="KW-0175">Coiled coil</keyword>
<proteinExistence type="predicted"/>
<organism evidence="2 3">
    <name type="scientific">Actinia tenebrosa</name>
    <name type="common">Australian red waratah sea anemone</name>
    <dbReference type="NCBI Taxonomy" id="6105"/>
    <lineage>
        <taxon>Eukaryota</taxon>
        <taxon>Metazoa</taxon>
        <taxon>Cnidaria</taxon>
        <taxon>Anthozoa</taxon>
        <taxon>Hexacorallia</taxon>
        <taxon>Actiniaria</taxon>
        <taxon>Actiniidae</taxon>
        <taxon>Actinia</taxon>
    </lineage>
</organism>
<gene>
    <name evidence="3" type="primary">LOC116289925</name>
</gene>
<accession>A0A6P8HJF8</accession>
<dbReference type="InParanoid" id="A0A6P8HJF8"/>
<dbReference type="AlphaFoldDB" id="A0A6P8HJF8"/>
<dbReference type="OrthoDB" id="5958869at2759"/>
<name>A0A6P8HJF8_ACTTE</name>
<dbReference type="KEGG" id="aten:116289925"/>
<evidence type="ECO:0000256" key="1">
    <source>
        <dbReference type="SAM" id="Coils"/>
    </source>
</evidence>
<evidence type="ECO:0000313" key="3">
    <source>
        <dbReference type="RefSeq" id="XP_031552730.1"/>
    </source>
</evidence>
<reference evidence="3" key="1">
    <citation type="submission" date="2025-08" db="UniProtKB">
        <authorList>
            <consortium name="RefSeq"/>
        </authorList>
    </citation>
    <scope>IDENTIFICATION</scope>
    <source>
        <tissue evidence="3">Tentacle</tissue>
    </source>
</reference>
<evidence type="ECO:0000313" key="2">
    <source>
        <dbReference type="Proteomes" id="UP000515163"/>
    </source>
</evidence>